<dbReference type="InterPro" id="IPR023214">
    <property type="entry name" value="HAD_sf"/>
</dbReference>
<dbReference type="GO" id="GO:0008962">
    <property type="term" value="F:phosphatidylglycerophosphatase activity"/>
    <property type="evidence" value="ECO:0007669"/>
    <property type="project" value="InterPro"/>
</dbReference>
<protein>
    <recommendedName>
        <fullName evidence="3">Phosphatidylglycerophosphatase GEP4, mitochondrial</fullName>
    </recommendedName>
</protein>
<dbReference type="OrthoDB" id="198652at2759"/>
<dbReference type="PANTHER" id="PTHR19288:SF25">
    <property type="entry name" value="PHOSPHATIDYLGLYCEROPHOSPHATASE GEP4, MITOCHONDRIAL"/>
    <property type="match status" value="1"/>
</dbReference>
<proteinExistence type="predicted"/>
<dbReference type="SUPFAM" id="SSF56784">
    <property type="entry name" value="HAD-like"/>
    <property type="match status" value="1"/>
</dbReference>
<dbReference type="AlphaFoldDB" id="A0A9Q1JFS5"/>
<dbReference type="Gene3D" id="3.40.50.1000">
    <property type="entry name" value="HAD superfamily/HAD-like"/>
    <property type="match status" value="1"/>
</dbReference>
<dbReference type="InterPro" id="IPR006549">
    <property type="entry name" value="HAD-SF_hydro_IIIA"/>
</dbReference>
<dbReference type="PANTHER" id="PTHR19288">
    <property type="entry name" value="4-NITROPHENYLPHOSPHATASE-RELATED"/>
    <property type="match status" value="1"/>
</dbReference>
<evidence type="ECO:0008006" key="3">
    <source>
        <dbReference type="Google" id="ProtNLM"/>
    </source>
</evidence>
<dbReference type="EMBL" id="JAKOGI010002174">
    <property type="protein sequence ID" value="KAJ8422702.1"/>
    <property type="molecule type" value="Genomic_DNA"/>
</dbReference>
<accession>A0A9Q1JFS5</accession>
<keyword evidence="2" id="KW-1185">Reference proteome</keyword>
<name>A0A9Q1JFS5_9CARY</name>
<dbReference type="InterPro" id="IPR010021">
    <property type="entry name" value="PGPP1/Gep4"/>
</dbReference>
<evidence type="ECO:0000313" key="1">
    <source>
        <dbReference type="EMBL" id="KAJ8422702.1"/>
    </source>
</evidence>
<dbReference type="InterPro" id="IPR036412">
    <property type="entry name" value="HAD-like_sf"/>
</dbReference>
<reference evidence="1" key="1">
    <citation type="submission" date="2022-04" db="EMBL/GenBank/DDBJ databases">
        <title>Carnegiea gigantea Genome sequencing and assembly v2.</title>
        <authorList>
            <person name="Copetti D."/>
            <person name="Sanderson M.J."/>
            <person name="Burquez A."/>
            <person name="Wojciechowski M.F."/>
        </authorList>
    </citation>
    <scope>NUCLEOTIDE SEQUENCE</scope>
    <source>
        <strain evidence="1">SGP5-SGP5p</strain>
        <tissue evidence="1">Aerial part</tissue>
    </source>
</reference>
<dbReference type="Proteomes" id="UP001153076">
    <property type="component" value="Unassembled WGS sequence"/>
</dbReference>
<sequence>MLWADLRAAIGQRLNCEGIISSAKVIVKDHSLAIPHLSVPDIRWINWSELRRRGFHGVVFDKDNTLTLPYSLTLWPPLKPSLERCKAEFGDDNVAVLSNTAGLFEFDPDGLKARQLEREIGIKVIRHKAKKPAGNAEEIEKHFGCPASMLVMVGDRHFTDVVYGNRNGFLTVWTQPLSVKGEPVVVRLVRRFESALVNRWSKKVNAVGRLKKLCHAILICEHLANLYDGVYDVKMYAALPL</sequence>
<dbReference type="NCBIfam" id="TIGR01662">
    <property type="entry name" value="HAD-SF-IIIA"/>
    <property type="match status" value="1"/>
</dbReference>
<dbReference type="NCBIfam" id="TIGR01668">
    <property type="entry name" value="YqeG_hyp_ppase"/>
    <property type="match status" value="1"/>
</dbReference>
<dbReference type="FunFam" id="3.40.50.1000:FF:000148">
    <property type="entry name" value="Haloacid dehalogenase superfamily protein"/>
    <property type="match status" value="1"/>
</dbReference>
<dbReference type="InterPro" id="IPR027706">
    <property type="entry name" value="PGP_Pase"/>
</dbReference>
<organism evidence="1 2">
    <name type="scientific">Carnegiea gigantea</name>
    <dbReference type="NCBI Taxonomy" id="171969"/>
    <lineage>
        <taxon>Eukaryota</taxon>
        <taxon>Viridiplantae</taxon>
        <taxon>Streptophyta</taxon>
        <taxon>Embryophyta</taxon>
        <taxon>Tracheophyta</taxon>
        <taxon>Spermatophyta</taxon>
        <taxon>Magnoliopsida</taxon>
        <taxon>eudicotyledons</taxon>
        <taxon>Gunneridae</taxon>
        <taxon>Pentapetalae</taxon>
        <taxon>Caryophyllales</taxon>
        <taxon>Cactineae</taxon>
        <taxon>Cactaceae</taxon>
        <taxon>Cactoideae</taxon>
        <taxon>Echinocereeae</taxon>
        <taxon>Carnegiea</taxon>
    </lineage>
</organism>
<gene>
    <name evidence="1" type="ORF">Cgig2_024314</name>
</gene>
<evidence type="ECO:0000313" key="2">
    <source>
        <dbReference type="Proteomes" id="UP001153076"/>
    </source>
</evidence>
<dbReference type="GO" id="GO:0005737">
    <property type="term" value="C:cytoplasm"/>
    <property type="evidence" value="ECO:0007669"/>
    <property type="project" value="TreeGrafter"/>
</dbReference>
<dbReference type="Pfam" id="PF09419">
    <property type="entry name" value="PGP_phosphatase"/>
    <property type="match status" value="1"/>
</dbReference>
<comment type="caution">
    <text evidence="1">The sequence shown here is derived from an EMBL/GenBank/DDBJ whole genome shotgun (WGS) entry which is preliminary data.</text>
</comment>